<feature type="domain" description="Ral GTPase-activating protein subunit alpha/beta N-terminal" evidence="2">
    <location>
        <begin position="135"/>
        <end position="247"/>
    </location>
</feature>
<evidence type="ECO:0000256" key="1">
    <source>
        <dbReference type="SAM" id="MobiDB-lite"/>
    </source>
</evidence>
<dbReference type="GO" id="GO:0005096">
    <property type="term" value="F:GTPase activator activity"/>
    <property type="evidence" value="ECO:0007669"/>
    <property type="project" value="InterPro"/>
</dbReference>
<dbReference type="InterPro" id="IPR035974">
    <property type="entry name" value="Rap/Ran-GAP_sf"/>
</dbReference>
<dbReference type="InterPro" id="IPR016024">
    <property type="entry name" value="ARM-type_fold"/>
</dbReference>
<dbReference type="InterPro" id="IPR046859">
    <property type="entry name" value="RGPA/RALGAPB_N"/>
</dbReference>
<organism evidence="3">
    <name type="scientific">Fabrea salina</name>
    <dbReference type="NCBI Taxonomy" id="342563"/>
    <lineage>
        <taxon>Eukaryota</taxon>
        <taxon>Sar</taxon>
        <taxon>Alveolata</taxon>
        <taxon>Ciliophora</taxon>
        <taxon>Postciliodesmatophora</taxon>
        <taxon>Heterotrichea</taxon>
        <taxon>Heterotrichida</taxon>
        <taxon>Fabreidae</taxon>
        <taxon>Fabrea</taxon>
    </lineage>
</organism>
<dbReference type="SUPFAM" id="SSF111347">
    <property type="entry name" value="Rap/Ran-GAP"/>
    <property type="match status" value="1"/>
</dbReference>
<dbReference type="Pfam" id="PF20412">
    <property type="entry name" value="RALGAPB_N"/>
    <property type="match status" value="1"/>
</dbReference>
<evidence type="ECO:0000259" key="2">
    <source>
        <dbReference type="Pfam" id="PF20412"/>
    </source>
</evidence>
<accession>A0A7S3IBN5</accession>
<evidence type="ECO:0000313" key="3">
    <source>
        <dbReference type="EMBL" id="CAE0318489.1"/>
    </source>
</evidence>
<feature type="region of interest" description="Disordered" evidence="1">
    <location>
        <begin position="767"/>
        <end position="790"/>
    </location>
</feature>
<name>A0A7S3IBN5_9CILI</name>
<gene>
    <name evidence="3" type="ORF">FSAL1345_LOCUS1758</name>
</gene>
<dbReference type="EMBL" id="HBIF01002100">
    <property type="protein sequence ID" value="CAE0318489.1"/>
    <property type="molecule type" value="Transcribed_RNA"/>
</dbReference>
<reference evidence="3" key="1">
    <citation type="submission" date="2021-01" db="EMBL/GenBank/DDBJ databases">
        <authorList>
            <person name="Corre E."/>
            <person name="Pelletier E."/>
            <person name="Niang G."/>
            <person name="Scheremetjew M."/>
            <person name="Finn R."/>
            <person name="Kale V."/>
            <person name="Holt S."/>
            <person name="Cochrane G."/>
            <person name="Meng A."/>
            <person name="Brown T."/>
            <person name="Cohen L."/>
        </authorList>
    </citation>
    <scope>NUCLEOTIDE SEQUENCE</scope>
</reference>
<dbReference type="AlphaFoldDB" id="A0A7S3IBN5"/>
<dbReference type="PANTHER" id="PTHR21344">
    <property type="entry name" value="RAL GTPASE-ACTIVATING PROTEIN SUBUNIT BETA"/>
    <property type="match status" value="1"/>
</dbReference>
<proteinExistence type="predicted"/>
<dbReference type="SUPFAM" id="SSF48371">
    <property type="entry name" value="ARM repeat"/>
    <property type="match status" value="1"/>
</dbReference>
<sequence length="1110" mass="128288">MYISHFYLEDFKRELKSRYIQQRPNTNVLNHLSNDQTAKAEIVKYVVEWVKKSDRSALPTHFHVQWAMESIGYAFSLNIDQHSTIKQAIEIYTHWLNYSKLDLRPSVIAEEEGFYQREMISHFSLLFVERGGDSKRHAELCAEALYAIRELIRTQNLEEITWGHLLKIMLIITNGLLRNKSSMAQDLCPLLLKTLFEIWLRSDTRDEQLWTELHSGFPYWLGHMWLVYQWNTVAFALTERVASIIYGDEHPYLTLKFKAFKQPTEEKDEHLTLPFTTEQTIFFWAKFMNLVLKNMPQRTPADPEVHRKLAKRIAEFTNVFLGINERRNLPRVFQMPNIVKASTPASLSQLTKEFQETHFHYLWGISRLAVPSANALLRIFGRWLFYYARSKDKFIDECRAHAVGALCRIMCRGSGPVGRQYVALFYKTIFECVSTDKSSTLKAYIAKNSMSLMCSELEGINVLLFEGAITEILNTGLDHSGNNGPKFRTPFYYILSSFVGTVHLYENDKLKKVVSGILLDTLKWETDENNFFRLVWSISVFLSTLHADSELLTEILRALVERLSYIDCMKDHRIYKSLLKVITTLPFLLNSKVIVDEDLVTEVIRKICCEIKNKLTVKKERLLSSLLYTLLHWLVCFPYAALNTRSTALEVISLAYKIDVIRDIANYAYDFIMNNLGKQLPPLSYTAYDSLYVSTGSFSFHQIKLGGKHFLMGGRFLLSFYDSSQDNPDHEEILLVMRNPMGKYFWKAELVYSKEPQPKDQLQLSMAVHPPKPQPRNSGDSEQKEGLDSNLNESEQTLFQELKSTMEAQEKTCNAFKEEVRFEDSHFRVNSQKEFLPKSYRLLLTHLGLFNQENLESLIALEGQELKTKIIELDSISDKECISLPVLYLKTPESKDTEVLASPDYYSRMFQQFLPQLGVLLDNSHINIGIFSQVASYIRSFSSVLYTSHYYYELVSLFPGLIPGESTLHDLLKEREIVVMWNERANDPHSKKFPSLLEHPVLAKKVCILLTPLQKDLVKVNIWPRPKRQDSATEVIDSGPLMNDMLVPLYLLGSLLVRSVVNLNDNLKGRISGRNRRLNIFRSLEEMGRKAEATKNGKLSAILSHAFKTN</sequence>
<protein>
    <recommendedName>
        <fullName evidence="2">Ral GTPase-activating protein subunit alpha/beta N-terminal domain-containing protein</fullName>
    </recommendedName>
</protein>
<dbReference type="GO" id="GO:0051056">
    <property type="term" value="P:regulation of small GTPase mediated signal transduction"/>
    <property type="evidence" value="ECO:0007669"/>
    <property type="project" value="InterPro"/>
</dbReference>
<dbReference type="PANTHER" id="PTHR21344:SF1">
    <property type="entry name" value="RAL GTPASE-ACTIVATING PROTEIN SUBUNIT BETA"/>
    <property type="match status" value="1"/>
</dbReference>
<dbReference type="InterPro" id="IPR039930">
    <property type="entry name" value="RALGAPB"/>
</dbReference>